<reference evidence="1 2" key="1">
    <citation type="submission" date="2017-06" db="EMBL/GenBank/DDBJ databases">
        <title>Genome sequencing of cyanobaciteial culture collection at National Institute for Environmental Studies (NIES).</title>
        <authorList>
            <person name="Hirose Y."/>
            <person name="Shimura Y."/>
            <person name="Fujisawa T."/>
            <person name="Nakamura Y."/>
            <person name="Kawachi M."/>
        </authorList>
    </citation>
    <scope>NUCLEOTIDE SEQUENCE [LARGE SCALE GENOMIC DNA]</scope>
    <source>
        <strain evidence="1 2">NIES-2135</strain>
        <plasmid evidence="2">Plasmid Plasmid2 dna</plasmid>
    </source>
</reference>
<accession>A0A1Z4JSX4</accession>
<sequence>MGAWFVNYQVWSDSQVDVSEIVEQLSSGKCYISPPEGGWISVYDEMAENYQNPQLYEYIANIVSSISSQLNTSVFAFIVFSGVEFFYFLYKDGQVYDEFCSDPQNSFTFGFKKFNEEVQRRFQGNPESLLSYSISGTTLEEIIEVLSSIKKGETDYLGEDGILHLAPLLGMNEDRAIQGYNYIEDEFSLSKEYRSIPDIEDFIFIDHQQISG</sequence>
<keyword evidence="1" id="KW-0614">Plasmid</keyword>
<dbReference type="EMBL" id="AP018205">
    <property type="protein sequence ID" value="BAY59753.1"/>
    <property type="molecule type" value="Genomic_DNA"/>
</dbReference>
<dbReference type="AlphaFoldDB" id="A0A1Z4JSX4"/>
<proteinExistence type="predicted"/>
<evidence type="ECO:0000313" key="2">
    <source>
        <dbReference type="Proteomes" id="UP000217895"/>
    </source>
</evidence>
<dbReference type="Proteomes" id="UP000217895">
    <property type="component" value="Plasmid Plasmid2 dna"/>
</dbReference>
<name>A0A1Z4JSX4_LEPBY</name>
<protein>
    <submittedName>
        <fullName evidence="1">Uncharacterized protein</fullName>
    </submittedName>
</protein>
<keyword evidence="2" id="KW-1185">Reference proteome</keyword>
<geneLocation type="plasmid" evidence="1">
    <name>plasmid2</name>
</geneLocation>
<gene>
    <name evidence="1" type="ORF">NIES2135_66300</name>
</gene>
<organism evidence="1 2">
    <name type="scientific">Leptolyngbya boryana NIES-2135</name>
    <dbReference type="NCBI Taxonomy" id="1973484"/>
    <lineage>
        <taxon>Bacteria</taxon>
        <taxon>Bacillati</taxon>
        <taxon>Cyanobacteriota</taxon>
        <taxon>Cyanophyceae</taxon>
        <taxon>Leptolyngbyales</taxon>
        <taxon>Leptolyngbyaceae</taxon>
        <taxon>Leptolyngbya group</taxon>
        <taxon>Leptolyngbya</taxon>
    </lineage>
</organism>
<evidence type="ECO:0000313" key="1">
    <source>
        <dbReference type="EMBL" id="BAY59753.1"/>
    </source>
</evidence>